<keyword evidence="13" id="KW-0275">Fatty acid biosynthesis</keyword>
<evidence type="ECO:0000256" key="7">
    <source>
        <dbReference type="ARBA" id="ARBA00022821"/>
    </source>
</evidence>
<evidence type="ECO:0000313" key="16">
    <source>
        <dbReference type="Proteomes" id="UP000075502"/>
    </source>
</evidence>
<keyword evidence="6" id="KW-0925">Oxylipin biosynthesis</keyword>
<dbReference type="PANTHER" id="PTHR11903:SF11">
    <property type="entry name" value="ALPHA-DIOXYGENASE 1"/>
    <property type="match status" value="1"/>
</dbReference>
<evidence type="ECO:0000256" key="3">
    <source>
        <dbReference type="ARBA" id="ARBA00022559"/>
    </source>
</evidence>
<keyword evidence="3 15" id="KW-0575">Peroxidase</keyword>
<evidence type="ECO:0000256" key="6">
    <source>
        <dbReference type="ARBA" id="ARBA00022767"/>
    </source>
</evidence>
<sequence length="626" mass="70489">MRKIPARILEIAFDAINLVVPWHRLPAQIGVFNLLSFRNVLRQKNLVDTREIPSNGAATAPPCFRPEVLYQRTADGSFNDLGDPDMGRAKTRFGRNVPLRNTEPEPEPRLLEPSPRLVSTRLLARRQFVPATSLNLLAAAWIQFMTRDWFNHGSPVVGNEFRVPLDRERGDDWPEDPMMIRRTPADPTRVPGGCDGPPTYVNYASHWWDGSLIYGSSPEELESVRDEDRQGSGRGKLKMTRFDGQQVGFISPATRKQADVSNAWWVGLTLIHTLFVKEHNAIVDRLRQSYPDWDGDRLFHTARLINTALLAKIHTVEWTTAILGHPALQIAMNANWWGLATERITRVVGRLSGSEVLSGIPGSKPEHHAAPYAMTEEFVAVYRMHSLMPEEIRLARVADGTFARSVTIPEVSGRRTGDAVKGGLSLADLLYSFGIAHPGAMVLHNYPSFLRNLERDDGTRIDLAAIDVMRDRERGVPRYNEFRALLHLGPVDSFEAMTSNKEWARELREVYGDVSRVDLMTGMLSEDLPAGFGFSDTAFRIFILMASRRIKSDRFLTTDFNSRIYTPEGMAWLNDSDMSSVLLRHHPELTPALRGVKNAFAPWSRLDGRPGRCAASQEQPPSKRRA</sequence>
<comment type="cofactor">
    <cofactor evidence="1">
        <name>Ca(2+)</name>
        <dbReference type="ChEBI" id="CHEBI:29108"/>
    </cofactor>
</comment>
<keyword evidence="2" id="KW-0444">Lipid biosynthesis</keyword>
<proteinExistence type="predicted"/>
<dbReference type="InterPro" id="IPR019791">
    <property type="entry name" value="Haem_peroxidase_animal"/>
</dbReference>
<dbReference type="InterPro" id="IPR037120">
    <property type="entry name" value="Haem_peroxidase_sf_animal"/>
</dbReference>
<keyword evidence="11" id="KW-0408">Iron</keyword>
<keyword evidence="5" id="KW-0479">Metal-binding</keyword>
<evidence type="ECO:0000256" key="1">
    <source>
        <dbReference type="ARBA" id="ARBA00001913"/>
    </source>
</evidence>
<evidence type="ECO:0000256" key="2">
    <source>
        <dbReference type="ARBA" id="ARBA00022516"/>
    </source>
</evidence>
<evidence type="ECO:0000256" key="11">
    <source>
        <dbReference type="ARBA" id="ARBA00023004"/>
    </source>
</evidence>
<dbReference type="PROSITE" id="PS50292">
    <property type="entry name" value="PEROXIDASE_3"/>
    <property type="match status" value="1"/>
</dbReference>
<evidence type="ECO:0000256" key="9">
    <source>
        <dbReference type="ARBA" id="ARBA00022964"/>
    </source>
</evidence>
<keyword evidence="9" id="KW-0223">Dioxygenase</keyword>
<dbReference type="PRINTS" id="PR00457">
    <property type="entry name" value="ANPEROXIDASE"/>
</dbReference>
<dbReference type="InterPro" id="IPR034815">
    <property type="entry name" value="A_dioxygenase"/>
</dbReference>
<protein>
    <submittedName>
        <fullName evidence="15">Peroxidase</fullName>
    </submittedName>
</protein>
<dbReference type="GO" id="GO:0020037">
    <property type="term" value="F:heme binding"/>
    <property type="evidence" value="ECO:0007669"/>
    <property type="project" value="InterPro"/>
</dbReference>
<dbReference type="GO" id="GO:0031408">
    <property type="term" value="P:oxylipin biosynthetic process"/>
    <property type="evidence" value="ECO:0007669"/>
    <property type="project" value="UniProtKB-KW"/>
</dbReference>
<dbReference type="Pfam" id="PF03098">
    <property type="entry name" value="An_peroxidase"/>
    <property type="match status" value="1"/>
</dbReference>
<keyword evidence="10" id="KW-0560">Oxidoreductase</keyword>
<dbReference type="Gene3D" id="1.10.640.10">
    <property type="entry name" value="Haem peroxidase domain superfamily, animal type"/>
    <property type="match status" value="1"/>
</dbReference>
<gene>
    <name evidence="15" type="ORF">BE21_49125</name>
</gene>
<dbReference type="AlphaFoldDB" id="A0A150THN9"/>
<feature type="region of interest" description="Disordered" evidence="14">
    <location>
        <begin position="80"/>
        <end position="112"/>
    </location>
</feature>
<reference evidence="15 16" key="1">
    <citation type="submission" date="2014-02" db="EMBL/GenBank/DDBJ databases">
        <title>The small core and large imbalanced accessory genome model reveals a collaborative survival strategy of Sorangium cellulosum strains in nature.</title>
        <authorList>
            <person name="Han K."/>
            <person name="Peng R."/>
            <person name="Blom J."/>
            <person name="Li Y.-Z."/>
        </authorList>
    </citation>
    <scope>NUCLEOTIDE SEQUENCE [LARGE SCALE GENOMIC DNA]</scope>
    <source>
        <strain evidence="15 16">So0007-03</strain>
    </source>
</reference>
<evidence type="ECO:0000256" key="4">
    <source>
        <dbReference type="ARBA" id="ARBA00022617"/>
    </source>
</evidence>
<keyword evidence="7" id="KW-0611">Plant defense</keyword>
<evidence type="ECO:0000256" key="13">
    <source>
        <dbReference type="ARBA" id="ARBA00023160"/>
    </source>
</evidence>
<dbReference type="PANTHER" id="PTHR11903">
    <property type="entry name" value="PROSTAGLANDIN G/H SYNTHASE"/>
    <property type="match status" value="1"/>
</dbReference>
<dbReference type="GO" id="GO:0006952">
    <property type="term" value="P:defense response"/>
    <property type="evidence" value="ECO:0007669"/>
    <property type="project" value="UniProtKB-KW"/>
</dbReference>
<name>A0A150THN9_SORCE</name>
<evidence type="ECO:0000313" key="15">
    <source>
        <dbReference type="EMBL" id="KYG03988.1"/>
    </source>
</evidence>
<evidence type="ECO:0000256" key="12">
    <source>
        <dbReference type="ARBA" id="ARBA00023098"/>
    </source>
</evidence>
<dbReference type="CDD" id="cd09818">
    <property type="entry name" value="PIOX_like"/>
    <property type="match status" value="1"/>
</dbReference>
<keyword evidence="12" id="KW-0443">Lipid metabolism</keyword>
<evidence type="ECO:0000256" key="10">
    <source>
        <dbReference type="ARBA" id="ARBA00023002"/>
    </source>
</evidence>
<dbReference type="GO" id="GO:0006633">
    <property type="term" value="P:fatty acid biosynthetic process"/>
    <property type="evidence" value="ECO:0007669"/>
    <property type="project" value="UniProtKB-KW"/>
</dbReference>
<accession>A0A150THN9</accession>
<dbReference type="Proteomes" id="UP000075502">
    <property type="component" value="Unassembled WGS sequence"/>
</dbReference>
<evidence type="ECO:0000256" key="5">
    <source>
        <dbReference type="ARBA" id="ARBA00022723"/>
    </source>
</evidence>
<evidence type="ECO:0000256" key="8">
    <source>
        <dbReference type="ARBA" id="ARBA00022832"/>
    </source>
</evidence>
<dbReference type="SUPFAM" id="SSF48113">
    <property type="entry name" value="Heme-dependent peroxidases"/>
    <property type="match status" value="1"/>
</dbReference>
<feature type="region of interest" description="Disordered" evidence="14">
    <location>
        <begin position="168"/>
        <end position="193"/>
    </location>
</feature>
<keyword evidence="8" id="KW-0276">Fatty acid metabolism</keyword>
<organism evidence="15 16">
    <name type="scientific">Sorangium cellulosum</name>
    <name type="common">Polyangium cellulosum</name>
    <dbReference type="NCBI Taxonomy" id="56"/>
    <lineage>
        <taxon>Bacteria</taxon>
        <taxon>Pseudomonadati</taxon>
        <taxon>Myxococcota</taxon>
        <taxon>Polyangia</taxon>
        <taxon>Polyangiales</taxon>
        <taxon>Polyangiaceae</taxon>
        <taxon>Sorangium</taxon>
    </lineage>
</organism>
<evidence type="ECO:0000256" key="14">
    <source>
        <dbReference type="SAM" id="MobiDB-lite"/>
    </source>
</evidence>
<keyword evidence="4" id="KW-0349">Heme</keyword>
<dbReference type="InterPro" id="IPR050783">
    <property type="entry name" value="Oxylipin_biosynth_metab"/>
</dbReference>
<dbReference type="GO" id="GO:0004601">
    <property type="term" value="F:peroxidase activity"/>
    <property type="evidence" value="ECO:0007669"/>
    <property type="project" value="UniProtKB-KW"/>
</dbReference>
<comment type="caution">
    <text evidence="15">The sequence shown here is derived from an EMBL/GenBank/DDBJ whole genome shotgun (WGS) entry which is preliminary data.</text>
</comment>
<dbReference type="GO" id="GO:0006979">
    <property type="term" value="P:response to oxidative stress"/>
    <property type="evidence" value="ECO:0007669"/>
    <property type="project" value="InterPro"/>
</dbReference>
<dbReference type="GO" id="GO:0016702">
    <property type="term" value="F:oxidoreductase activity, acting on single donors with incorporation of molecular oxygen, incorporation of two atoms of oxygen"/>
    <property type="evidence" value="ECO:0007669"/>
    <property type="project" value="TreeGrafter"/>
</dbReference>
<dbReference type="EMBL" id="JEME01002531">
    <property type="protein sequence ID" value="KYG03988.1"/>
    <property type="molecule type" value="Genomic_DNA"/>
</dbReference>
<dbReference type="InterPro" id="IPR010255">
    <property type="entry name" value="Haem_peroxidase_sf"/>
</dbReference>
<dbReference type="GO" id="GO:0046872">
    <property type="term" value="F:metal ion binding"/>
    <property type="evidence" value="ECO:0007669"/>
    <property type="project" value="UniProtKB-KW"/>
</dbReference>